<dbReference type="AlphaFoldDB" id="K0UHW3"/>
<keyword evidence="1" id="KW-0472">Membrane</keyword>
<feature type="transmembrane region" description="Helical" evidence="1">
    <location>
        <begin position="189"/>
        <end position="206"/>
    </location>
</feature>
<name>K0UHW3_MYCVA</name>
<organism evidence="2 3">
    <name type="scientific">Mycolicibacterium vaccae ATCC 25954</name>
    <dbReference type="NCBI Taxonomy" id="1194972"/>
    <lineage>
        <taxon>Bacteria</taxon>
        <taxon>Bacillati</taxon>
        <taxon>Actinomycetota</taxon>
        <taxon>Actinomycetes</taxon>
        <taxon>Mycobacteriales</taxon>
        <taxon>Mycobacteriaceae</taxon>
        <taxon>Mycolicibacterium</taxon>
    </lineage>
</organism>
<keyword evidence="1" id="KW-0812">Transmembrane</keyword>
<evidence type="ECO:0000313" key="2">
    <source>
        <dbReference type="EMBL" id="EJZ04555.1"/>
    </source>
</evidence>
<evidence type="ECO:0008006" key="4">
    <source>
        <dbReference type="Google" id="ProtNLM"/>
    </source>
</evidence>
<dbReference type="eggNOG" id="ENOG5030DSB">
    <property type="taxonomic scope" value="Bacteria"/>
</dbReference>
<evidence type="ECO:0000256" key="1">
    <source>
        <dbReference type="SAM" id="Phobius"/>
    </source>
</evidence>
<keyword evidence="3" id="KW-1185">Reference proteome</keyword>
<gene>
    <name evidence="2" type="ORF">MVAC_28411</name>
</gene>
<comment type="caution">
    <text evidence="2">The sequence shown here is derived from an EMBL/GenBank/DDBJ whole genome shotgun (WGS) entry which is preliminary data.</text>
</comment>
<dbReference type="Pfam" id="PF14023">
    <property type="entry name" value="Bestrophin-like"/>
    <property type="match status" value="1"/>
</dbReference>
<feature type="transmembrane region" description="Helical" evidence="1">
    <location>
        <begin position="53"/>
        <end position="72"/>
    </location>
</feature>
<feature type="transmembrane region" description="Helical" evidence="1">
    <location>
        <begin position="12"/>
        <end position="33"/>
    </location>
</feature>
<evidence type="ECO:0000313" key="3">
    <source>
        <dbReference type="Proteomes" id="UP000006072"/>
    </source>
</evidence>
<dbReference type="HOGENOM" id="CLU_090342_3_0_11"/>
<keyword evidence="1" id="KW-1133">Transmembrane helix</keyword>
<dbReference type="PATRIC" id="fig|1194972.3.peg.5635"/>
<dbReference type="InterPro" id="IPR025333">
    <property type="entry name" value="DUF4239"/>
</dbReference>
<feature type="transmembrane region" description="Helical" evidence="1">
    <location>
        <begin position="213"/>
        <end position="234"/>
    </location>
</feature>
<dbReference type="EMBL" id="ALQA01000111">
    <property type="protein sequence ID" value="EJZ04555.1"/>
    <property type="molecule type" value="Genomic_DNA"/>
</dbReference>
<proteinExistence type="predicted"/>
<protein>
    <recommendedName>
        <fullName evidence="4">Integral membrane protein</fullName>
    </recommendedName>
</protein>
<dbReference type="Proteomes" id="UP000006072">
    <property type="component" value="Unassembled WGS sequence"/>
</dbReference>
<sequence>MSVLWLLQIPPPVLGTLWVVVIVGISLGGLLLFHKVMPASRFDSANTVSTTMFQLAGTLYAVLVAFVVVVVWEQFSDAEDASGQEAAAIADLLRDSAALPPQSQLAVEQALIDYTRSVVDSEFPRMRHGEHVAEQSAELIAVWENYLQVQPETRNQIAFFDHAIVRLNDMTSYRKARVSTGDSSVPVELWVLLVGGGGVVMAFTFLSGTRDRVVHLLGVGLTAALLAFVMYLIFALEHPYVGKLSVQPTAYLSVLQSWA</sequence>
<reference evidence="2 3" key="1">
    <citation type="journal article" date="2012" name="J. Bacteriol.">
        <title>Complete Genome Sequence of Mycobacterium vaccae Type Strain ATCC 25954.</title>
        <authorList>
            <person name="Ho Y.S."/>
            <person name="Adroub S.A."/>
            <person name="Abadi M."/>
            <person name="Al Alwan B."/>
            <person name="Alkhateeb R."/>
            <person name="Gao G."/>
            <person name="Ragab A."/>
            <person name="Ali S."/>
            <person name="van Soolingen D."/>
            <person name="Bitter W."/>
            <person name="Pain A."/>
            <person name="Abdallah A.M."/>
        </authorList>
    </citation>
    <scope>NUCLEOTIDE SEQUENCE [LARGE SCALE GENOMIC DNA]</scope>
    <source>
        <strain evidence="2 3">ATCC 25954</strain>
    </source>
</reference>
<accession>K0UHW3</accession>
<dbReference type="RefSeq" id="WP_003930316.1">
    <property type="nucleotide sequence ID" value="NZ_JH814689.1"/>
</dbReference>